<feature type="compositionally biased region" description="Pro residues" evidence="1">
    <location>
        <begin position="199"/>
        <end position="213"/>
    </location>
</feature>
<dbReference type="NCBIfam" id="TIGR01571">
    <property type="entry name" value="A_thal_Cys_rich"/>
    <property type="match status" value="1"/>
</dbReference>
<reference evidence="4" key="1">
    <citation type="submission" date="2015-09" db="EMBL/GenBank/DDBJ databases">
        <authorList>
            <consortium name="Pathogen Informatics"/>
        </authorList>
    </citation>
    <scope>NUCLEOTIDE SEQUENCE [LARGE SCALE GENOMIC DNA]</scope>
    <source>
        <strain evidence="4">Lake Konstanz</strain>
    </source>
</reference>
<feature type="compositionally biased region" description="Basic residues" evidence="1">
    <location>
        <begin position="161"/>
        <end position="170"/>
    </location>
</feature>
<dbReference type="OrthoDB" id="1045822at2759"/>
<keyword evidence="4" id="KW-1185">Reference proteome</keyword>
<keyword evidence="2" id="KW-1133">Transmembrane helix</keyword>
<evidence type="ECO:0000256" key="2">
    <source>
        <dbReference type="SAM" id="Phobius"/>
    </source>
</evidence>
<dbReference type="AlphaFoldDB" id="A0A0S4JMM9"/>
<feature type="transmembrane region" description="Helical" evidence="2">
    <location>
        <begin position="53"/>
        <end position="81"/>
    </location>
</feature>
<proteinExistence type="predicted"/>
<dbReference type="EMBL" id="CYKH01002084">
    <property type="protein sequence ID" value="CUG92778.1"/>
    <property type="molecule type" value="Genomic_DNA"/>
</dbReference>
<keyword evidence="2" id="KW-0472">Membrane</keyword>
<feature type="compositionally biased region" description="Polar residues" evidence="1">
    <location>
        <begin position="185"/>
        <end position="198"/>
    </location>
</feature>
<dbReference type="VEuPathDB" id="TriTrypDB:BSAL_39315"/>
<feature type="region of interest" description="Disordered" evidence="1">
    <location>
        <begin position="161"/>
        <end position="242"/>
    </location>
</feature>
<protein>
    <submittedName>
        <fullName evidence="3">Ama1 protein, putative</fullName>
    </submittedName>
</protein>
<keyword evidence="2" id="KW-0812">Transmembrane</keyword>
<evidence type="ECO:0000256" key="1">
    <source>
        <dbReference type="SAM" id="MobiDB-lite"/>
    </source>
</evidence>
<accession>A0A0S4JMM9</accession>
<dbReference type="PANTHER" id="PTHR15907">
    <property type="entry name" value="DUF614 FAMILY PROTEIN-RELATED"/>
    <property type="match status" value="1"/>
</dbReference>
<sequence length="242" mass="26803">MTKHYQVIHYHNHDFNTGLCDCFDDCSSFLDGWFCAYCEVSAQYNMLTNGRPGVDMCVCTALLCADLWLCLGFAITCMTVFTRSGARERFHLHEEGAVGGCCKAFWCGPCSICQVYREMSIRHAWPGGVCVDAPYHKHGLNPPEPQYMGVDVVIVTPAVNHHHQPHHKPHGSSGGSTPQHEPYHQQEQYNNGPANSYGTPPPNSYGLPPPQPSPGHHHHPSPSNNGQSPYGHAQYTNQPQPL</sequence>
<organism evidence="3 4">
    <name type="scientific">Bodo saltans</name>
    <name type="common">Flagellated protozoan</name>
    <dbReference type="NCBI Taxonomy" id="75058"/>
    <lineage>
        <taxon>Eukaryota</taxon>
        <taxon>Discoba</taxon>
        <taxon>Euglenozoa</taxon>
        <taxon>Kinetoplastea</taxon>
        <taxon>Metakinetoplastina</taxon>
        <taxon>Eubodonida</taxon>
        <taxon>Bodonidae</taxon>
        <taxon>Bodo</taxon>
    </lineage>
</organism>
<gene>
    <name evidence="3" type="ORF">BSAL_39315</name>
</gene>
<dbReference type="Proteomes" id="UP000051952">
    <property type="component" value="Unassembled WGS sequence"/>
</dbReference>
<evidence type="ECO:0000313" key="4">
    <source>
        <dbReference type="Proteomes" id="UP000051952"/>
    </source>
</evidence>
<dbReference type="InterPro" id="IPR006461">
    <property type="entry name" value="PLAC_motif_containing"/>
</dbReference>
<name>A0A0S4JMM9_BODSA</name>
<dbReference type="Pfam" id="PF04749">
    <property type="entry name" value="PLAC8"/>
    <property type="match status" value="1"/>
</dbReference>
<evidence type="ECO:0000313" key="3">
    <source>
        <dbReference type="EMBL" id="CUG92778.1"/>
    </source>
</evidence>